<dbReference type="AlphaFoldDB" id="A0A932ZU37"/>
<reference evidence="1" key="1">
    <citation type="submission" date="2020-07" db="EMBL/GenBank/DDBJ databases">
        <title>Huge and variable diversity of episymbiotic CPR bacteria and DPANN archaea in groundwater ecosystems.</title>
        <authorList>
            <person name="He C.Y."/>
            <person name="Keren R."/>
            <person name="Whittaker M."/>
            <person name="Farag I.F."/>
            <person name="Doudna J."/>
            <person name="Cate J.H.D."/>
            <person name="Banfield J.F."/>
        </authorList>
    </citation>
    <scope>NUCLEOTIDE SEQUENCE</scope>
    <source>
        <strain evidence="1">NC_groundwater_1370_Ag_S-0.2um_69_93</strain>
    </source>
</reference>
<feature type="non-terminal residue" evidence="1">
    <location>
        <position position="46"/>
    </location>
</feature>
<sequence>MPEKALKGKRAVVTGASSGMGAAIALRFAAEGADIWVVGGGNAPAR</sequence>
<accession>A0A932ZU37</accession>
<dbReference type="InterPro" id="IPR002347">
    <property type="entry name" value="SDR_fam"/>
</dbReference>
<dbReference type="EMBL" id="JACQRX010000220">
    <property type="protein sequence ID" value="MBI4251818.1"/>
    <property type="molecule type" value="Genomic_DNA"/>
</dbReference>
<protein>
    <submittedName>
        <fullName evidence="1">SDR family NAD(P)-dependent oxidoreductase</fullName>
    </submittedName>
</protein>
<dbReference type="Pfam" id="PF00106">
    <property type="entry name" value="adh_short"/>
    <property type="match status" value="1"/>
</dbReference>
<dbReference type="SUPFAM" id="SSF51735">
    <property type="entry name" value="NAD(P)-binding Rossmann-fold domains"/>
    <property type="match status" value="1"/>
</dbReference>
<dbReference type="Proteomes" id="UP000752292">
    <property type="component" value="Unassembled WGS sequence"/>
</dbReference>
<comment type="caution">
    <text evidence="1">The sequence shown here is derived from an EMBL/GenBank/DDBJ whole genome shotgun (WGS) entry which is preliminary data.</text>
</comment>
<gene>
    <name evidence="1" type="ORF">HY618_05100</name>
</gene>
<name>A0A932ZU37_UNCTE</name>
<dbReference type="Gene3D" id="3.40.50.720">
    <property type="entry name" value="NAD(P)-binding Rossmann-like Domain"/>
    <property type="match status" value="1"/>
</dbReference>
<dbReference type="InterPro" id="IPR036291">
    <property type="entry name" value="NAD(P)-bd_dom_sf"/>
</dbReference>
<evidence type="ECO:0000313" key="2">
    <source>
        <dbReference type="Proteomes" id="UP000752292"/>
    </source>
</evidence>
<organism evidence="1 2">
    <name type="scientific">Tectimicrobiota bacterium</name>
    <dbReference type="NCBI Taxonomy" id="2528274"/>
    <lineage>
        <taxon>Bacteria</taxon>
        <taxon>Pseudomonadati</taxon>
        <taxon>Nitrospinota/Tectimicrobiota group</taxon>
        <taxon>Candidatus Tectimicrobiota</taxon>
    </lineage>
</organism>
<evidence type="ECO:0000313" key="1">
    <source>
        <dbReference type="EMBL" id="MBI4251818.1"/>
    </source>
</evidence>
<proteinExistence type="predicted"/>